<accession>A0AAV7KHN5</accession>
<dbReference type="InterPro" id="IPR051707">
    <property type="entry name" value="PI-Interact_SigTrans_Reg"/>
</dbReference>
<organism evidence="5 6">
    <name type="scientific">Oopsacas minuta</name>
    <dbReference type="NCBI Taxonomy" id="111878"/>
    <lineage>
        <taxon>Eukaryota</taxon>
        <taxon>Metazoa</taxon>
        <taxon>Porifera</taxon>
        <taxon>Hexactinellida</taxon>
        <taxon>Hexasterophora</taxon>
        <taxon>Lyssacinosida</taxon>
        <taxon>Leucopsacidae</taxon>
        <taxon>Oopsacas</taxon>
    </lineage>
</organism>
<dbReference type="InterPro" id="IPR000980">
    <property type="entry name" value="SH2"/>
</dbReference>
<dbReference type="SUPFAM" id="SSF50729">
    <property type="entry name" value="PH domain-like"/>
    <property type="match status" value="1"/>
</dbReference>
<dbReference type="Pfam" id="PF00169">
    <property type="entry name" value="PH"/>
    <property type="match status" value="1"/>
</dbReference>
<dbReference type="SUPFAM" id="SSF55550">
    <property type="entry name" value="SH2 domain"/>
    <property type="match status" value="1"/>
</dbReference>
<dbReference type="Gene3D" id="2.30.29.30">
    <property type="entry name" value="Pleckstrin-homology domain (PH domain)/Phosphotyrosine-binding domain (PTB)"/>
    <property type="match status" value="1"/>
</dbReference>
<dbReference type="InterPro" id="IPR036860">
    <property type="entry name" value="SH2_dom_sf"/>
</dbReference>
<keyword evidence="1 2" id="KW-0727">SH2 domain</keyword>
<comment type="caution">
    <text evidence="5">The sequence shown here is derived from an EMBL/GenBank/DDBJ whole genome shotgun (WGS) entry which is preliminary data.</text>
</comment>
<sequence>MAGNILKTKRFVYYVKAESEDKNTDESEHISSDEEVEDLGDKGDPFTCVRWYYPELSARDAEAILRIHKIEGSYILRSSPNKYLIEGDQFSAKEYSLNVWYDGRTWQFKVKYRLEGGTVNFGLIEYANVKEFEIKMRNGYKLRTGAYTIRLKKPIPNISEPSITKEKYFEHGIAKVTTYEYPIYPGNSPNIRFQSTSALHSEKLNYEVHSGYLTKQGHVFKNWKRRWFTIKENDLTYYKSNNINEQAINTINLDTIEQIIVNDHNYKRDYCFTIVAKDGYRLTMQAENETEYRRWIEKLSRIVKV</sequence>
<dbReference type="PROSITE" id="PS50001">
    <property type="entry name" value="SH2"/>
    <property type="match status" value="1"/>
</dbReference>
<dbReference type="Proteomes" id="UP001165289">
    <property type="component" value="Unassembled WGS sequence"/>
</dbReference>
<proteinExistence type="predicted"/>
<dbReference type="FunFam" id="2.30.29.30:FF:000286">
    <property type="entry name" value="PH-protein kinase domain containing protein"/>
    <property type="match status" value="1"/>
</dbReference>
<evidence type="ECO:0000256" key="1">
    <source>
        <dbReference type="ARBA" id="ARBA00022999"/>
    </source>
</evidence>
<dbReference type="EMBL" id="JAKMXF010000022">
    <property type="protein sequence ID" value="KAI6660847.1"/>
    <property type="molecule type" value="Genomic_DNA"/>
</dbReference>
<name>A0AAV7KHN5_9METZ</name>
<feature type="domain" description="SH2" evidence="3">
    <location>
        <begin position="51"/>
        <end position="183"/>
    </location>
</feature>
<feature type="domain" description="PH" evidence="4">
    <location>
        <begin position="206"/>
        <end position="304"/>
    </location>
</feature>
<gene>
    <name evidence="5" type="ORF">LOD99_13571</name>
</gene>
<evidence type="ECO:0000259" key="3">
    <source>
        <dbReference type="PROSITE" id="PS50001"/>
    </source>
</evidence>
<dbReference type="AlphaFoldDB" id="A0AAV7KHN5"/>
<keyword evidence="6" id="KW-1185">Reference proteome</keyword>
<dbReference type="PANTHER" id="PTHR14336">
    <property type="entry name" value="TANDEM PH DOMAIN CONTAINING PROTEIN"/>
    <property type="match status" value="1"/>
</dbReference>
<dbReference type="InterPro" id="IPR011993">
    <property type="entry name" value="PH-like_dom_sf"/>
</dbReference>
<protein>
    <submittedName>
        <fullName evidence="5">Dual adapter for phosphotyrosine and 3-phosphotyrosine and 3-phosphoinositide isoform X1</fullName>
    </submittedName>
</protein>
<dbReference type="CDD" id="cd00821">
    <property type="entry name" value="PH"/>
    <property type="match status" value="1"/>
</dbReference>
<dbReference type="PANTHER" id="PTHR14336:SF15">
    <property type="entry name" value="DUAL ADAPTER FOR PHOSPHOTYROSINE AND 3-PHOSPHOTYROSINE AND 3-PHOSPHOINOSITIDE"/>
    <property type="match status" value="1"/>
</dbReference>
<evidence type="ECO:0000313" key="5">
    <source>
        <dbReference type="EMBL" id="KAI6660847.1"/>
    </source>
</evidence>
<dbReference type="SMART" id="SM00233">
    <property type="entry name" value="PH"/>
    <property type="match status" value="1"/>
</dbReference>
<evidence type="ECO:0000313" key="6">
    <source>
        <dbReference type="Proteomes" id="UP001165289"/>
    </source>
</evidence>
<dbReference type="PROSITE" id="PS50003">
    <property type="entry name" value="PH_DOMAIN"/>
    <property type="match status" value="1"/>
</dbReference>
<dbReference type="Gene3D" id="3.30.505.10">
    <property type="entry name" value="SH2 domain"/>
    <property type="match status" value="1"/>
</dbReference>
<dbReference type="InterPro" id="IPR001849">
    <property type="entry name" value="PH_domain"/>
</dbReference>
<evidence type="ECO:0000256" key="2">
    <source>
        <dbReference type="PROSITE-ProRule" id="PRU00191"/>
    </source>
</evidence>
<reference evidence="5 6" key="1">
    <citation type="journal article" date="2023" name="BMC Biol.">
        <title>The compact genome of the sponge Oopsacas minuta (Hexactinellida) is lacking key metazoan core genes.</title>
        <authorList>
            <person name="Santini S."/>
            <person name="Schenkelaars Q."/>
            <person name="Jourda C."/>
            <person name="Duchesne M."/>
            <person name="Belahbib H."/>
            <person name="Rocher C."/>
            <person name="Selva M."/>
            <person name="Riesgo A."/>
            <person name="Vervoort M."/>
            <person name="Leys S.P."/>
            <person name="Kodjabachian L."/>
            <person name="Le Bivic A."/>
            <person name="Borchiellini C."/>
            <person name="Claverie J.M."/>
            <person name="Renard E."/>
        </authorList>
    </citation>
    <scope>NUCLEOTIDE SEQUENCE [LARGE SCALE GENOMIC DNA]</scope>
    <source>
        <strain evidence="5">SPO-2</strain>
    </source>
</reference>
<evidence type="ECO:0000259" key="4">
    <source>
        <dbReference type="PROSITE" id="PS50003"/>
    </source>
</evidence>